<keyword evidence="4" id="KW-1185">Reference proteome</keyword>
<feature type="transmembrane region" description="Helical" evidence="1">
    <location>
        <begin position="20"/>
        <end position="39"/>
    </location>
</feature>
<protein>
    <recommendedName>
        <fullName evidence="2">DUF1468 domain-containing protein</fullName>
    </recommendedName>
</protein>
<keyword evidence="1" id="KW-1133">Transmembrane helix</keyword>
<feature type="domain" description="DUF1468" evidence="2">
    <location>
        <begin position="22"/>
        <end position="171"/>
    </location>
</feature>
<name>A0A2S9IWB0_9HYPH</name>
<gene>
    <name evidence="3" type="ORF">C5748_05375</name>
</gene>
<dbReference type="Pfam" id="PF07331">
    <property type="entry name" value="TctB"/>
    <property type="match status" value="1"/>
</dbReference>
<feature type="transmembrane region" description="Helical" evidence="1">
    <location>
        <begin position="145"/>
        <end position="167"/>
    </location>
</feature>
<dbReference type="AlphaFoldDB" id="A0A2S9IWB0"/>
<evidence type="ECO:0000259" key="2">
    <source>
        <dbReference type="Pfam" id="PF07331"/>
    </source>
</evidence>
<keyword evidence="1" id="KW-0812">Transmembrane</keyword>
<proteinExistence type="predicted"/>
<feature type="transmembrane region" description="Helical" evidence="1">
    <location>
        <begin position="93"/>
        <end position="114"/>
    </location>
</feature>
<evidence type="ECO:0000313" key="3">
    <source>
        <dbReference type="EMBL" id="PRD44815.1"/>
    </source>
</evidence>
<evidence type="ECO:0000256" key="1">
    <source>
        <dbReference type="SAM" id="Phobius"/>
    </source>
</evidence>
<feature type="transmembrane region" description="Helical" evidence="1">
    <location>
        <begin position="120"/>
        <end position="140"/>
    </location>
</feature>
<sequence length="172" mass="18251">MVVSIMLLGKIDRRQCTDLILALCVVIGASLLLYGASSLPAPRFEPLGSAALPRGLAVLLIVFAAIIAVRALLRVGADTADEFDEIAREEAAASGVSLWRGWAMFITLVTYVAALDFAEVPFVAATTLMLVVNGFVLSAFSVRSIVTFGAVGIILSLSLSFVFFNFLHVDLG</sequence>
<evidence type="ECO:0000313" key="4">
    <source>
        <dbReference type="Proteomes" id="UP000239434"/>
    </source>
</evidence>
<keyword evidence="1" id="KW-0472">Membrane</keyword>
<dbReference type="InterPro" id="IPR009936">
    <property type="entry name" value="DUF1468"/>
</dbReference>
<dbReference type="EMBL" id="PVBR01000003">
    <property type="protein sequence ID" value="PRD44815.1"/>
    <property type="molecule type" value="Genomic_DNA"/>
</dbReference>
<accession>A0A2S9IWB0</accession>
<reference evidence="3 4" key="1">
    <citation type="submission" date="2018-02" db="EMBL/GenBank/DDBJ databases">
        <title>The draft genome of Phyllobacterium sp. 1N-3.</title>
        <authorList>
            <person name="Liu L."/>
            <person name="Li L."/>
            <person name="Zhang X."/>
            <person name="Wang T."/>
            <person name="Liang L."/>
        </authorList>
    </citation>
    <scope>NUCLEOTIDE SEQUENCE [LARGE SCALE GENOMIC DNA]</scope>
    <source>
        <strain evidence="3 4">1N-3</strain>
    </source>
</reference>
<feature type="transmembrane region" description="Helical" evidence="1">
    <location>
        <begin position="51"/>
        <end position="73"/>
    </location>
</feature>
<comment type="caution">
    <text evidence="3">The sequence shown here is derived from an EMBL/GenBank/DDBJ whole genome shotgun (WGS) entry which is preliminary data.</text>
</comment>
<organism evidence="3 4">
    <name type="scientific">Phyllobacterium phragmitis</name>
    <dbReference type="NCBI Taxonomy" id="2670329"/>
    <lineage>
        <taxon>Bacteria</taxon>
        <taxon>Pseudomonadati</taxon>
        <taxon>Pseudomonadota</taxon>
        <taxon>Alphaproteobacteria</taxon>
        <taxon>Hyphomicrobiales</taxon>
        <taxon>Phyllobacteriaceae</taxon>
        <taxon>Phyllobacterium</taxon>
    </lineage>
</organism>
<dbReference type="Proteomes" id="UP000239434">
    <property type="component" value="Unassembled WGS sequence"/>
</dbReference>